<dbReference type="OrthoDB" id="5347061at2759"/>
<evidence type="ECO:0000259" key="2">
    <source>
        <dbReference type="Pfam" id="PF06985"/>
    </source>
</evidence>
<comment type="caution">
    <text evidence="3">The sequence shown here is derived from an EMBL/GenBank/DDBJ whole genome shotgun (WGS) entry which is preliminary data.</text>
</comment>
<organism evidence="3 4">
    <name type="scientific">Cadophora malorum</name>
    <dbReference type="NCBI Taxonomy" id="108018"/>
    <lineage>
        <taxon>Eukaryota</taxon>
        <taxon>Fungi</taxon>
        <taxon>Dikarya</taxon>
        <taxon>Ascomycota</taxon>
        <taxon>Pezizomycotina</taxon>
        <taxon>Leotiomycetes</taxon>
        <taxon>Helotiales</taxon>
        <taxon>Ploettnerulaceae</taxon>
        <taxon>Cadophora</taxon>
    </lineage>
</organism>
<dbReference type="PANTHER" id="PTHR33112">
    <property type="entry name" value="DOMAIN PROTEIN, PUTATIVE-RELATED"/>
    <property type="match status" value="1"/>
</dbReference>
<protein>
    <recommendedName>
        <fullName evidence="2">Heterokaryon incompatibility domain-containing protein</fullName>
    </recommendedName>
</protein>
<keyword evidence="4" id="KW-1185">Reference proteome</keyword>
<proteinExistence type="predicted"/>
<feature type="compositionally biased region" description="Low complexity" evidence="1">
    <location>
        <begin position="74"/>
        <end position="85"/>
    </location>
</feature>
<feature type="region of interest" description="Disordered" evidence="1">
    <location>
        <begin position="74"/>
        <end position="95"/>
    </location>
</feature>
<sequence>MEAEISKDLIENGFARISLEGTCDVIRGFVNDVEVFTFPVEMKRLDRQQNFLLDPQDPHSDRFDWLTAHVSAESSMPESSAPVEENGGSQENYDDGLSMTIYKESKGRKRASRLIETRQLDGSAVNYVAFTHCWGPTMPEAGMTRLENLDNHKHSLNLSMLPKSYRDAILVAKGLSIQYIWIDSLCIIQNSLEDWEFESAQMGLVYSHAWCTIASSSARSCHEVMHLKRKEKEASCGFMAQDSQHRQMQVRLFETQTTWESFYQSNPLNKRGWTFQERELSPRVLHFSEDQMWWECRTVRKQEDKPPEPIPRSRRRQRRIEKAAARENIRNAVVYTNGSAAHVNQAMQLRCLDNMLQLPIPTANISILQKLILTEARYNTWHSVIEDYSTRTFSRITDRFPALSGLASEIQATHGGEYVAGMWQDDLLRSLLWRRVPQSAGSHTDTRRPPDYRAPSWSWASIDIAVNYDLVTLHRSQIDKTAPTTAHISDVNLVPKGSDPKGQLRDGSIRMRGKLKMYSLSNLTRDIQFHMDFDMNSDTTSSSDDIDDDPSLSIAPLFLLSMFARVAMTEMQQPLFSLNVTGWALVLVMVVEEPEPVFKRVGVASDVSCEWFEGVQDVKIKII</sequence>
<dbReference type="Proteomes" id="UP000664132">
    <property type="component" value="Unassembled WGS sequence"/>
</dbReference>
<gene>
    <name evidence="3" type="ORF">IFR04_006903</name>
</gene>
<dbReference type="PANTHER" id="PTHR33112:SF16">
    <property type="entry name" value="HETEROKARYON INCOMPATIBILITY DOMAIN-CONTAINING PROTEIN"/>
    <property type="match status" value="1"/>
</dbReference>
<dbReference type="InterPro" id="IPR010730">
    <property type="entry name" value="HET"/>
</dbReference>
<evidence type="ECO:0000313" key="3">
    <source>
        <dbReference type="EMBL" id="KAG4419963.1"/>
    </source>
</evidence>
<dbReference type="AlphaFoldDB" id="A0A8H7TJJ9"/>
<reference evidence="3" key="1">
    <citation type="submission" date="2021-02" db="EMBL/GenBank/DDBJ databases">
        <title>Genome sequence Cadophora malorum strain M34.</title>
        <authorList>
            <person name="Stefanovic E."/>
            <person name="Vu D."/>
            <person name="Scully C."/>
            <person name="Dijksterhuis J."/>
            <person name="Roader J."/>
            <person name="Houbraken J."/>
        </authorList>
    </citation>
    <scope>NUCLEOTIDE SEQUENCE</scope>
    <source>
        <strain evidence="3">M34</strain>
    </source>
</reference>
<evidence type="ECO:0000313" key="4">
    <source>
        <dbReference type="Proteomes" id="UP000664132"/>
    </source>
</evidence>
<evidence type="ECO:0000256" key="1">
    <source>
        <dbReference type="SAM" id="MobiDB-lite"/>
    </source>
</evidence>
<dbReference type="Pfam" id="PF06985">
    <property type="entry name" value="HET"/>
    <property type="match status" value="1"/>
</dbReference>
<name>A0A8H7TJJ9_9HELO</name>
<feature type="domain" description="Heterokaryon incompatibility" evidence="2">
    <location>
        <begin position="127"/>
        <end position="277"/>
    </location>
</feature>
<accession>A0A8H7TJJ9</accession>
<dbReference type="EMBL" id="JAFJYH010000094">
    <property type="protein sequence ID" value="KAG4419963.1"/>
    <property type="molecule type" value="Genomic_DNA"/>
</dbReference>